<sequence length="871" mass="99484">MLHLDLPILGLACTDRKWPYVWEMAIYTNSCSSINSTGCFSVPRLSSKGYGFYCIQPFQANCKHSMLYLGMQIKGRPLTVRNTTLSEFTRNGDGTREVETKPALTEIIQELPTGRRLEDLVETVRKMLRSMGDGDISISAYDTAWVAIVPSLDEGSEGPQFPKCVEWIIHNQLPDGSWGDPHFFLAFDRICSTLACVVALSTWKVGSANVQKGVSFIHRELQAMELGDDVTHMPVGFEIVFPSILEKAQSLNIEIPYNAPIIKRILAMKEEKLKRISIDKLHETPTALLHSLEGLSHHVDWTKILRLKSKNGSFLNSPASTACVLMHTRDRSCQEYLSSILQKFGSAVPNVYPVDLFERLWVVDRLERLGISRYFKQEIRDALDYVYRHWTPKGVGWGRETSVQDVDDTAMAFRLLRLHGYDVSADVFSHFEKDGEFFAFYGQIGQATTGMLHLYGASQLQFPEEVILEEAKLFTRNFLERSRNSNTLSDKWVIMKDLAGEVNFALDFPWCATLQRIETWQYMQLYGTNDAWIGKSVYRMNKISNDIFLNLAKVDCNLCQSNFQKELQQIYSWNQEMQFSKLEFSRQKALECYFTAAATSFEPEMACMRFVWTRCCVLTTVIDDLFDVGASLNDLKKFVTAVKSWHVSAIDNLSADMKIVFAGLHNTTNDIIQEGIRYQGSNNISAHLQKIWIRLVESFLKEAEWTQSGQQPATIQEYTNVSQISIALEPIVLTSAYFVGELLTDEIVAHPDYERVMQLVSRCGRLLNDIQGYKRESQQGKPSGISIYMREYQITEEEAIYKVQNETDYTMKQLVSEVIRPTKVPRACKQLHLNMAKVLHFMYAETDGFSSNTAMKKYVKGILFDPVEYNS</sequence>
<proteinExistence type="predicted"/>
<dbReference type="Proteomes" id="UP001162992">
    <property type="component" value="Chromosome 1"/>
</dbReference>
<evidence type="ECO:0000313" key="2">
    <source>
        <dbReference type="Proteomes" id="UP001162992"/>
    </source>
</evidence>
<dbReference type="EMBL" id="CM055092">
    <property type="protein sequence ID" value="KAJ7567936.1"/>
    <property type="molecule type" value="Genomic_DNA"/>
</dbReference>
<accession>A0ACC2ENC0</accession>
<evidence type="ECO:0000313" key="1">
    <source>
        <dbReference type="EMBL" id="KAJ7567936.1"/>
    </source>
</evidence>
<gene>
    <name evidence="1" type="ORF">O6H91_01G012700</name>
</gene>
<name>A0ACC2ENC0_DIPCM</name>
<protein>
    <submittedName>
        <fullName evidence="1">Uncharacterized protein</fullName>
    </submittedName>
</protein>
<comment type="caution">
    <text evidence="1">The sequence shown here is derived from an EMBL/GenBank/DDBJ whole genome shotgun (WGS) entry which is preliminary data.</text>
</comment>
<keyword evidence="2" id="KW-1185">Reference proteome</keyword>
<reference evidence="2" key="1">
    <citation type="journal article" date="2024" name="Proc. Natl. Acad. Sci. U.S.A.">
        <title>Extraordinary preservation of gene collinearity over three hundred million years revealed in homosporous lycophytes.</title>
        <authorList>
            <person name="Li C."/>
            <person name="Wickell D."/>
            <person name="Kuo L.Y."/>
            <person name="Chen X."/>
            <person name="Nie B."/>
            <person name="Liao X."/>
            <person name="Peng D."/>
            <person name="Ji J."/>
            <person name="Jenkins J."/>
            <person name="Williams M."/>
            <person name="Shu S."/>
            <person name="Plott C."/>
            <person name="Barry K."/>
            <person name="Rajasekar S."/>
            <person name="Grimwood J."/>
            <person name="Han X."/>
            <person name="Sun S."/>
            <person name="Hou Z."/>
            <person name="He W."/>
            <person name="Dai G."/>
            <person name="Sun C."/>
            <person name="Schmutz J."/>
            <person name="Leebens-Mack J.H."/>
            <person name="Li F.W."/>
            <person name="Wang L."/>
        </authorList>
    </citation>
    <scope>NUCLEOTIDE SEQUENCE [LARGE SCALE GENOMIC DNA]</scope>
    <source>
        <strain evidence="2">cv. PW_Plant_1</strain>
    </source>
</reference>
<organism evidence="1 2">
    <name type="scientific">Diphasiastrum complanatum</name>
    <name type="common">Issler's clubmoss</name>
    <name type="synonym">Lycopodium complanatum</name>
    <dbReference type="NCBI Taxonomy" id="34168"/>
    <lineage>
        <taxon>Eukaryota</taxon>
        <taxon>Viridiplantae</taxon>
        <taxon>Streptophyta</taxon>
        <taxon>Embryophyta</taxon>
        <taxon>Tracheophyta</taxon>
        <taxon>Lycopodiopsida</taxon>
        <taxon>Lycopodiales</taxon>
        <taxon>Lycopodiaceae</taxon>
        <taxon>Lycopodioideae</taxon>
        <taxon>Diphasiastrum</taxon>
    </lineage>
</organism>